<evidence type="ECO:0000313" key="2">
    <source>
        <dbReference type="EMBL" id="PWG65686.1"/>
    </source>
</evidence>
<accession>A0A2U2N949</accession>
<protein>
    <submittedName>
        <fullName evidence="2">Cell division protein FtsK</fullName>
    </submittedName>
</protein>
<evidence type="ECO:0000313" key="3">
    <source>
        <dbReference type="Proteomes" id="UP000245876"/>
    </source>
</evidence>
<keyword evidence="2" id="KW-0132">Cell division</keyword>
<dbReference type="AlphaFoldDB" id="A0A2U2N949"/>
<dbReference type="GO" id="GO:0051301">
    <property type="term" value="P:cell division"/>
    <property type="evidence" value="ECO:0007669"/>
    <property type="project" value="UniProtKB-KW"/>
</dbReference>
<dbReference type="SUPFAM" id="SSF52540">
    <property type="entry name" value="P-loop containing nucleoside triphosphate hydrolases"/>
    <property type="match status" value="1"/>
</dbReference>
<dbReference type="RefSeq" id="WP_109057156.1">
    <property type="nucleotide sequence ID" value="NZ_QFFM01000012.1"/>
</dbReference>
<sequence>MTKENPVKKIPLKKIFGAFDKTNPDDMIKLTTLIQEKAAKDPAIKGYSVWNVDDDGTYAYIAPMNYSQDDNAGSKFISLDVNQGADIGAQKKTVALLESQNPGFYVTEFMRPEPTKCMVRLEQLDEKTLSTRRIFAAALSVKPWQIRVTRTPENGWRIRIKKDATIYQASKYDNKMQEAVETVGKEGWFFKADPESGVVIVYPGNPPTFKPSISMPKSIWSKPDVRRSYFGMKLPDKGRETGEPLSNDWKNASFVLVCGEAGGGKSVVIDSLIYGRLIAGAELYIGDEQGKSTDYNWCRPYVAFNGWGCDGLESTAAMLLQVLLKVDERAKVWHEHGWVNWWDIPPEMKKKYPPILLVMDEISQLDVPARLPAGLDKDNPDVLRKKYENAVKFSIQESMLQIVQKARYVGVTGIYASQSATQEAGIPPIMRTNLQSKIIVGEKVPDATRKSVLKDPKHAPVVPLNVIKEGMGKGTGVAELVGQEACVYKGYFEANKNQDWVDILAERVRQINPPQGDMNSGRLTWDVIVNLFPTAAGKPDDGLTSDDDPLDEASDRLHDEGGFGIDGRDVAEHDAPLKGAARAAHMSAIESAKLEARNAAAKGM</sequence>
<gene>
    <name evidence="2" type="ORF">DF196_07060</name>
</gene>
<dbReference type="InterPro" id="IPR027417">
    <property type="entry name" value="P-loop_NTPase"/>
</dbReference>
<name>A0A2U2N949_9BIFI</name>
<evidence type="ECO:0000256" key="1">
    <source>
        <dbReference type="SAM" id="MobiDB-lite"/>
    </source>
</evidence>
<dbReference type="OrthoDB" id="5083868at2"/>
<dbReference type="EMBL" id="QFFM01000012">
    <property type="protein sequence ID" value="PWG65686.1"/>
    <property type="molecule type" value="Genomic_DNA"/>
</dbReference>
<keyword evidence="2" id="KW-0131">Cell cycle</keyword>
<proteinExistence type="predicted"/>
<feature type="compositionally biased region" description="Basic and acidic residues" evidence="1">
    <location>
        <begin position="553"/>
        <end position="570"/>
    </location>
</feature>
<keyword evidence="3" id="KW-1185">Reference proteome</keyword>
<dbReference type="Gene3D" id="3.40.50.300">
    <property type="entry name" value="P-loop containing nucleotide triphosphate hydrolases"/>
    <property type="match status" value="1"/>
</dbReference>
<dbReference type="Proteomes" id="UP000245876">
    <property type="component" value="Unassembled WGS sequence"/>
</dbReference>
<comment type="caution">
    <text evidence="2">The sequence shown here is derived from an EMBL/GenBank/DDBJ whole genome shotgun (WGS) entry which is preliminary data.</text>
</comment>
<feature type="region of interest" description="Disordered" evidence="1">
    <location>
        <begin position="536"/>
        <end position="570"/>
    </location>
</feature>
<reference evidence="2 3" key="1">
    <citation type="journal article" date="2018" name="Int. J. Syst. Evol. Microbiol.">
        <title>Bifidobacterium callitrichidarum sp. nov. from the faeces of the emperor tamarin (Saguinus imperator).</title>
        <authorList>
            <person name="Modesto M."/>
            <person name="Michelini S."/>
            <person name="Sansosti M.C."/>
            <person name="De Filippo C."/>
            <person name="Cavalieri D."/>
            <person name="Qvirist L."/>
            <person name="Andlid T."/>
            <person name="Spiezio C."/>
            <person name="Sandri C."/>
            <person name="Pascarelli S."/>
            <person name="Sgorbati B."/>
            <person name="Mattarelli P."/>
        </authorList>
    </citation>
    <scope>NUCLEOTIDE SEQUENCE [LARGE SCALE GENOMIC DNA]</scope>
    <source>
        <strain evidence="2 3">TRI 5</strain>
    </source>
</reference>
<organism evidence="2 3">
    <name type="scientific">Bifidobacterium callitrichidarum</name>
    <dbReference type="NCBI Taxonomy" id="2052941"/>
    <lineage>
        <taxon>Bacteria</taxon>
        <taxon>Bacillati</taxon>
        <taxon>Actinomycetota</taxon>
        <taxon>Actinomycetes</taxon>
        <taxon>Bifidobacteriales</taxon>
        <taxon>Bifidobacteriaceae</taxon>
        <taxon>Bifidobacterium</taxon>
    </lineage>
</organism>
<feature type="compositionally biased region" description="Acidic residues" evidence="1">
    <location>
        <begin position="543"/>
        <end position="552"/>
    </location>
</feature>